<protein>
    <recommendedName>
        <fullName evidence="1">HTH cro/C1-type domain-containing protein</fullName>
    </recommendedName>
</protein>
<dbReference type="EMBL" id="BAAAMJ010000046">
    <property type="protein sequence ID" value="GAA1926808.1"/>
    <property type="molecule type" value="Genomic_DNA"/>
</dbReference>
<dbReference type="CDD" id="cd00093">
    <property type="entry name" value="HTH_XRE"/>
    <property type="match status" value="1"/>
</dbReference>
<comment type="caution">
    <text evidence="2">The sequence shown here is derived from an EMBL/GenBank/DDBJ whole genome shotgun (WGS) entry which is preliminary data.</text>
</comment>
<dbReference type="InterPro" id="IPR001387">
    <property type="entry name" value="Cro/C1-type_HTH"/>
</dbReference>
<feature type="domain" description="HTH cro/C1-type" evidence="1">
    <location>
        <begin position="1"/>
        <end position="35"/>
    </location>
</feature>
<keyword evidence="3" id="KW-1185">Reference proteome</keyword>
<dbReference type="PROSITE" id="PS50943">
    <property type="entry name" value="HTH_CROC1"/>
    <property type="match status" value="1"/>
</dbReference>
<gene>
    <name evidence="2" type="ORF">GCM10009716_38580</name>
</gene>
<dbReference type="Proteomes" id="UP001501303">
    <property type="component" value="Unassembled WGS sequence"/>
</dbReference>
<dbReference type="SUPFAM" id="SSF47413">
    <property type="entry name" value="lambda repressor-like DNA-binding domains"/>
    <property type="match status" value="1"/>
</dbReference>
<evidence type="ECO:0000259" key="1">
    <source>
        <dbReference type="PROSITE" id="PS50943"/>
    </source>
</evidence>
<name>A0ABN2PN95_9ACTN</name>
<dbReference type="InterPro" id="IPR011990">
    <property type="entry name" value="TPR-like_helical_dom_sf"/>
</dbReference>
<sequence length="222" mass="24181">MTERYFSMLENGKRTPSAKLLGRIASELGVPVASLLSEDAPEAPKPQLTTAPDVARALMSYGSSGSAPAAGPSELRERVEAAWRVWQSSAERFSEIEPALPDLIVDVEKSVRAHRLATDATARRDVLRTAADLYGLLRSYCRRSGRLDLALMVADRARRAAEDADDPIRIAAANWNLGHCLLSQEDGAQEAEDIAQLAVRELESVPEARRTRRCAEPSNSSA</sequence>
<dbReference type="Gene3D" id="1.10.260.40">
    <property type="entry name" value="lambda repressor-like DNA-binding domains"/>
    <property type="match status" value="1"/>
</dbReference>
<evidence type="ECO:0000313" key="2">
    <source>
        <dbReference type="EMBL" id="GAA1926808.1"/>
    </source>
</evidence>
<dbReference type="RefSeq" id="WP_344264113.1">
    <property type="nucleotide sequence ID" value="NZ_BAAAMJ010000046.1"/>
</dbReference>
<reference evidence="2 3" key="1">
    <citation type="journal article" date="2019" name="Int. J. Syst. Evol. Microbiol.">
        <title>The Global Catalogue of Microorganisms (GCM) 10K type strain sequencing project: providing services to taxonomists for standard genome sequencing and annotation.</title>
        <authorList>
            <consortium name="The Broad Institute Genomics Platform"/>
            <consortium name="The Broad Institute Genome Sequencing Center for Infectious Disease"/>
            <person name="Wu L."/>
            <person name="Ma J."/>
        </authorList>
    </citation>
    <scope>NUCLEOTIDE SEQUENCE [LARGE SCALE GENOMIC DNA]</scope>
    <source>
        <strain evidence="2 3">JCM 13581</strain>
    </source>
</reference>
<proteinExistence type="predicted"/>
<dbReference type="Gene3D" id="1.25.40.10">
    <property type="entry name" value="Tetratricopeptide repeat domain"/>
    <property type="match status" value="1"/>
</dbReference>
<accession>A0ABN2PN95</accession>
<organism evidence="2 3">
    <name type="scientific">Streptomyces sodiiphilus</name>
    <dbReference type="NCBI Taxonomy" id="226217"/>
    <lineage>
        <taxon>Bacteria</taxon>
        <taxon>Bacillati</taxon>
        <taxon>Actinomycetota</taxon>
        <taxon>Actinomycetes</taxon>
        <taxon>Kitasatosporales</taxon>
        <taxon>Streptomycetaceae</taxon>
        <taxon>Streptomyces</taxon>
    </lineage>
</organism>
<dbReference type="InterPro" id="IPR010982">
    <property type="entry name" value="Lambda_DNA-bd_dom_sf"/>
</dbReference>
<evidence type="ECO:0000313" key="3">
    <source>
        <dbReference type="Proteomes" id="UP001501303"/>
    </source>
</evidence>